<organism evidence="2 3">
    <name type="scientific">Romanomermis culicivorax</name>
    <name type="common">Nematode worm</name>
    <dbReference type="NCBI Taxonomy" id="13658"/>
    <lineage>
        <taxon>Eukaryota</taxon>
        <taxon>Metazoa</taxon>
        <taxon>Ecdysozoa</taxon>
        <taxon>Nematoda</taxon>
        <taxon>Enoplea</taxon>
        <taxon>Dorylaimia</taxon>
        <taxon>Mermithida</taxon>
        <taxon>Mermithoidea</taxon>
        <taxon>Mermithidae</taxon>
        <taxon>Romanomermis</taxon>
    </lineage>
</organism>
<accession>A0A915JTE2</accession>
<evidence type="ECO:0000256" key="1">
    <source>
        <dbReference type="SAM" id="MobiDB-lite"/>
    </source>
</evidence>
<evidence type="ECO:0000313" key="2">
    <source>
        <dbReference type="Proteomes" id="UP000887565"/>
    </source>
</evidence>
<proteinExistence type="predicted"/>
<dbReference type="AlphaFoldDB" id="A0A915JTE2"/>
<sequence>MENNNMDDEEKFQDFQSRKSLKEQIAAFDEKSANQERNLSKNPYSQIYKRPAFDKNADQRYGRPEQGSKTERRGISADVTSNFLSDDVIAKMFP</sequence>
<evidence type="ECO:0000313" key="3">
    <source>
        <dbReference type="WBParaSite" id="nRc.2.0.1.t29526-RA"/>
    </source>
</evidence>
<protein>
    <submittedName>
        <fullName evidence="3">Uncharacterized protein</fullName>
    </submittedName>
</protein>
<feature type="compositionally biased region" description="Basic and acidic residues" evidence="1">
    <location>
        <begin position="51"/>
        <end position="75"/>
    </location>
</feature>
<feature type="compositionally biased region" description="Polar residues" evidence="1">
    <location>
        <begin position="35"/>
        <end position="45"/>
    </location>
</feature>
<feature type="region of interest" description="Disordered" evidence="1">
    <location>
        <begin position="26"/>
        <end position="78"/>
    </location>
</feature>
<dbReference type="Proteomes" id="UP000887565">
    <property type="component" value="Unplaced"/>
</dbReference>
<reference evidence="3" key="1">
    <citation type="submission" date="2022-11" db="UniProtKB">
        <authorList>
            <consortium name="WormBaseParasite"/>
        </authorList>
    </citation>
    <scope>IDENTIFICATION</scope>
</reference>
<dbReference type="WBParaSite" id="nRc.2.0.1.t29526-RA">
    <property type="protein sequence ID" value="nRc.2.0.1.t29526-RA"/>
    <property type="gene ID" value="nRc.2.0.1.g29526"/>
</dbReference>
<name>A0A915JTE2_ROMCU</name>
<keyword evidence="2" id="KW-1185">Reference proteome</keyword>